<feature type="transmembrane region" description="Helical" evidence="2">
    <location>
        <begin position="375"/>
        <end position="394"/>
    </location>
</feature>
<accession>A0A8J3Y9Z8</accession>
<organism evidence="4 5">
    <name type="scientific">Spirilliplanes yamanashiensis</name>
    <dbReference type="NCBI Taxonomy" id="42233"/>
    <lineage>
        <taxon>Bacteria</taxon>
        <taxon>Bacillati</taxon>
        <taxon>Actinomycetota</taxon>
        <taxon>Actinomycetes</taxon>
        <taxon>Micromonosporales</taxon>
        <taxon>Micromonosporaceae</taxon>
        <taxon>Spirilliplanes</taxon>
    </lineage>
</organism>
<reference evidence="4" key="1">
    <citation type="submission" date="2021-01" db="EMBL/GenBank/DDBJ databases">
        <title>Whole genome shotgun sequence of Spirilliplanes yamanashiensis NBRC 15828.</title>
        <authorList>
            <person name="Komaki H."/>
            <person name="Tamura T."/>
        </authorList>
    </citation>
    <scope>NUCLEOTIDE SEQUENCE</scope>
    <source>
        <strain evidence="4">NBRC 15828</strain>
    </source>
</reference>
<dbReference type="Pfam" id="PF01757">
    <property type="entry name" value="Acyl_transf_3"/>
    <property type="match status" value="1"/>
</dbReference>
<name>A0A8J3Y9Z8_9ACTN</name>
<feature type="transmembrane region" description="Helical" evidence="2">
    <location>
        <begin position="93"/>
        <end position="113"/>
    </location>
</feature>
<feature type="transmembrane region" description="Helical" evidence="2">
    <location>
        <begin position="216"/>
        <end position="235"/>
    </location>
</feature>
<dbReference type="GO" id="GO:0016747">
    <property type="term" value="F:acyltransferase activity, transferring groups other than amino-acyl groups"/>
    <property type="evidence" value="ECO:0007669"/>
    <property type="project" value="InterPro"/>
</dbReference>
<feature type="transmembrane region" description="Helical" evidence="2">
    <location>
        <begin position="247"/>
        <end position="266"/>
    </location>
</feature>
<feature type="transmembrane region" description="Helical" evidence="2">
    <location>
        <begin position="189"/>
        <end position="210"/>
    </location>
</feature>
<keyword evidence="5" id="KW-1185">Reference proteome</keyword>
<dbReference type="InterPro" id="IPR002656">
    <property type="entry name" value="Acyl_transf_3_dom"/>
</dbReference>
<evidence type="ECO:0000256" key="2">
    <source>
        <dbReference type="SAM" id="Phobius"/>
    </source>
</evidence>
<dbReference type="GO" id="GO:0016020">
    <property type="term" value="C:membrane"/>
    <property type="evidence" value="ECO:0007669"/>
    <property type="project" value="TreeGrafter"/>
</dbReference>
<feature type="transmembrane region" description="Helical" evidence="2">
    <location>
        <begin position="165"/>
        <end position="182"/>
    </location>
</feature>
<dbReference type="PANTHER" id="PTHR23028:SF53">
    <property type="entry name" value="ACYL_TRANSF_3 DOMAIN-CONTAINING PROTEIN"/>
    <property type="match status" value="1"/>
</dbReference>
<evidence type="ECO:0000259" key="3">
    <source>
        <dbReference type="Pfam" id="PF01757"/>
    </source>
</evidence>
<comment type="caution">
    <text evidence="4">The sequence shown here is derived from an EMBL/GenBank/DDBJ whole genome shotgun (WGS) entry which is preliminary data.</text>
</comment>
<keyword evidence="2" id="KW-1133">Transmembrane helix</keyword>
<dbReference type="EMBL" id="BOOY01000025">
    <property type="protein sequence ID" value="GIJ03938.1"/>
    <property type="molecule type" value="Genomic_DNA"/>
</dbReference>
<evidence type="ECO:0000313" key="4">
    <source>
        <dbReference type="EMBL" id="GIJ03938.1"/>
    </source>
</evidence>
<feature type="region of interest" description="Disordered" evidence="1">
    <location>
        <begin position="1"/>
        <end position="20"/>
    </location>
</feature>
<dbReference type="RefSeq" id="WP_203939186.1">
    <property type="nucleotide sequence ID" value="NZ_BAAAGJ010000002.1"/>
</dbReference>
<keyword evidence="2" id="KW-0472">Membrane</keyword>
<dbReference type="PANTHER" id="PTHR23028">
    <property type="entry name" value="ACETYLTRANSFERASE"/>
    <property type="match status" value="1"/>
</dbReference>
<feature type="transmembrane region" description="Helical" evidence="2">
    <location>
        <begin position="52"/>
        <end position="72"/>
    </location>
</feature>
<dbReference type="InterPro" id="IPR050879">
    <property type="entry name" value="Acyltransferase_3"/>
</dbReference>
<dbReference type="GO" id="GO:0009103">
    <property type="term" value="P:lipopolysaccharide biosynthetic process"/>
    <property type="evidence" value="ECO:0007669"/>
    <property type="project" value="TreeGrafter"/>
</dbReference>
<feature type="transmembrane region" description="Helical" evidence="2">
    <location>
        <begin position="302"/>
        <end position="321"/>
    </location>
</feature>
<feature type="transmembrane region" description="Helical" evidence="2">
    <location>
        <begin position="341"/>
        <end position="360"/>
    </location>
</feature>
<protein>
    <recommendedName>
        <fullName evidence="3">Acyltransferase 3 domain-containing protein</fullName>
    </recommendedName>
</protein>
<evidence type="ECO:0000256" key="1">
    <source>
        <dbReference type="SAM" id="MobiDB-lite"/>
    </source>
</evidence>
<gene>
    <name evidence="4" type="ORF">Sya03_32900</name>
</gene>
<evidence type="ECO:0000313" key="5">
    <source>
        <dbReference type="Proteomes" id="UP000652013"/>
    </source>
</evidence>
<dbReference type="AlphaFoldDB" id="A0A8J3Y9Z8"/>
<proteinExistence type="predicted"/>
<sequence length="410" mass="43350">MVSVIPARDTGGRQAPAVSPGHGFRADVQALRAVAVLLVVLYHAGVPGLTGGFIGVDVFFVISGFLITGLLIREQERTGTVSILGFYARRMRRIMPAAALVLIATVVASYHYLGYIRGATIADDAEYAGGFLANFHFGAQGRDYLTAQSDPSTLQHFWSLAVEEQFYVVWPALFLGLALLVTRARSRALMIAPIAVLMAASYAWSIVYTAQSATAAYFSPLTRFCELAAGALLAVLGPELARIGRRVGAALTVVGLAGIVATAFLLTTATAFPGAIVAVPVLATCLVLAGGGAVREGSLHRALAAAPVQQIGLWSYSLYLWHWPLLTIAEQHWGDELTGLHRAGLVVLAVVLAALTYRLVENPVRNAAVLRRRPVLSVLVGVGLILLVIAVAVAELSLHPAVVQSPALGY</sequence>
<feature type="transmembrane region" description="Helical" evidence="2">
    <location>
        <begin position="272"/>
        <end position="290"/>
    </location>
</feature>
<dbReference type="Proteomes" id="UP000652013">
    <property type="component" value="Unassembled WGS sequence"/>
</dbReference>
<feature type="domain" description="Acyltransferase 3" evidence="3">
    <location>
        <begin position="27"/>
        <end position="357"/>
    </location>
</feature>
<keyword evidence="2" id="KW-0812">Transmembrane</keyword>